<keyword evidence="2" id="KW-0378">Hydrolase</keyword>
<dbReference type="GO" id="GO:0016787">
    <property type="term" value="F:hydrolase activity"/>
    <property type="evidence" value="ECO:0007669"/>
    <property type="project" value="UniProtKB-KW"/>
</dbReference>
<organism evidence="2 3">
    <name type="scientific">Trichoderma simmonsii</name>
    <dbReference type="NCBI Taxonomy" id="1491479"/>
    <lineage>
        <taxon>Eukaryota</taxon>
        <taxon>Fungi</taxon>
        <taxon>Dikarya</taxon>
        <taxon>Ascomycota</taxon>
        <taxon>Pezizomycotina</taxon>
        <taxon>Sordariomycetes</taxon>
        <taxon>Hypocreomycetidae</taxon>
        <taxon>Hypocreales</taxon>
        <taxon>Hypocreaceae</taxon>
        <taxon>Trichoderma</taxon>
    </lineage>
</organism>
<gene>
    <name evidence="2" type="ORF">H0G86_001446</name>
</gene>
<protein>
    <submittedName>
        <fullName evidence="2">Alpha/beta hydrolase</fullName>
    </submittedName>
</protein>
<proteinExistence type="predicted"/>
<dbReference type="Proteomes" id="UP000826661">
    <property type="component" value="Chromosome I"/>
</dbReference>
<dbReference type="AlphaFoldDB" id="A0A8G0PAH3"/>
<dbReference type="GO" id="GO:0016020">
    <property type="term" value="C:membrane"/>
    <property type="evidence" value="ECO:0007669"/>
    <property type="project" value="TreeGrafter"/>
</dbReference>
<evidence type="ECO:0000313" key="3">
    <source>
        <dbReference type="Proteomes" id="UP000826661"/>
    </source>
</evidence>
<dbReference type="SUPFAM" id="SSF53474">
    <property type="entry name" value="alpha/beta-Hydrolases"/>
    <property type="match status" value="1"/>
</dbReference>
<dbReference type="EMBL" id="CP075864">
    <property type="protein sequence ID" value="QYS94096.1"/>
    <property type="molecule type" value="Genomic_DNA"/>
</dbReference>
<dbReference type="InterPro" id="IPR000073">
    <property type="entry name" value="AB_hydrolase_1"/>
</dbReference>
<dbReference type="PANTHER" id="PTHR43798:SF33">
    <property type="entry name" value="HYDROLASE, PUTATIVE (AFU_ORTHOLOGUE AFUA_2G14860)-RELATED"/>
    <property type="match status" value="1"/>
</dbReference>
<sequence>MSDITPESPNLGVTHERLRLEIDGTSIDLALFRRLGNSTSIPILFLHGWGSSKEDYVDIRFHAGFSAQSFLAYDAPGCGESWCEDLSKVNIGFLVKTAEAVLHHFQILEFHVVGHSMGGLTALELAHRKPEAIRSFVNIKGNLAPEDCFISRQIFDWHSEDMDEFLNEFILRCRQSPFYSAALYAASIRQRVQVGAIGGIFESMVHLSDGGGLLAKFLDLPFKKAFMFGEQHASLSYLPKLEAAGVELVEIPSAGHFPMYSNPVAMWATIQDFIQRVDGQQSNGTNKGQIPEQ</sequence>
<dbReference type="Gene3D" id="3.40.50.1820">
    <property type="entry name" value="alpha/beta hydrolase"/>
    <property type="match status" value="1"/>
</dbReference>
<dbReference type="InterPro" id="IPR029058">
    <property type="entry name" value="AB_hydrolase_fold"/>
</dbReference>
<evidence type="ECO:0000313" key="2">
    <source>
        <dbReference type="EMBL" id="QYS94096.1"/>
    </source>
</evidence>
<name>A0A8G0PAH3_9HYPO</name>
<dbReference type="InterPro" id="IPR050266">
    <property type="entry name" value="AB_hydrolase_sf"/>
</dbReference>
<feature type="domain" description="AB hydrolase-1" evidence="1">
    <location>
        <begin position="43"/>
        <end position="265"/>
    </location>
</feature>
<dbReference type="Pfam" id="PF12697">
    <property type="entry name" value="Abhydrolase_6"/>
    <property type="match status" value="1"/>
</dbReference>
<evidence type="ECO:0000259" key="1">
    <source>
        <dbReference type="Pfam" id="PF12697"/>
    </source>
</evidence>
<dbReference type="PANTHER" id="PTHR43798">
    <property type="entry name" value="MONOACYLGLYCEROL LIPASE"/>
    <property type="match status" value="1"/>
</dbReference>
<reference evidence="2 3" key="1">
    <citation type="journal article" date="2021" name="BMC Genomics">
        <title>Telomere-to-telomere genome assembly of asparaginase-producing Trichoderma simmonsii.</title>
        <authorList>
            <person name="Chung D."/>
            <person name="Kwon Y.M."/>
            <person name="Yang Y."/>
        </authorList>
    </citation>
    <scope>NUCLEOTIDE SEQUENCE [LARGE SCALE GENOMIC DNA]</scope>
    <source>
        <strain evidence="2 3">GH-Sj1</strain>
    </source>
</reference>
<keyword evidence="3" id="KW-1185">Reference proteome</keyword>
<accession>A0A8G0PAH3</accession>